<evidence type="ECO:0000313" key="3">
    <source>
        <dbReference type="Proteomes" id="UP000561617"/>
    </source>
</evidence>
<organism evidence="2 3">
    <name type="scientific">Listeria immobilis</name>
    <dbReference type="NCBI Taxonomy" id="2713502"/>
    <lineage>
        <taxon>Bacteria</taxon>
        <taxon>Bacillati</taxon>
        <taxon>Bacillota</taxon>
        <taxon>Bacilli</taxon>
        <taxon>Bacillales</taxon>
        <taxon>Listeriaceae</taxon>
        <taxon>Listeria</taxon>
    </lineage>
</organism>
<name>A0A7X0X9B2_9LIST</name>
<dbReference type="AlphaFoldDB" id="A0A7X0X9B2"/>
<protein>
    <submittedName>
        <fullName evidence="2">Abortive phage infection protein</fullName>
    </submittedName>
</protein>
<sequence length="391" mass="44559">MTSTITFKSNAVRTINSPSQKAITTYFAYVNFRDLPKDLPLDVNPRKPKMNTSVAKALINAVQSPDTDFDINNRGIVIVAKSFKFNTNDSTVNLDLGNDPLNYGILDGGHTYTAIIEGRKNLSNDINKFVKLEIIVGEDLTVSRIADARNTSASVSDIALYELDDKFDFIKTAVKDEPYAHDIAIKDNSKERLQIIELLKLLYSYNVYKFTDSSQTPTQAYSGKATVFKDVKKDLDDQTNYYYSLSSLLPDLVRLYDHIELDFRNKYLEYNPTGKFGALRGIEKKKDEKKSLKTLFLENDIDYKVASGYILPVFGAFRVLIKKDGNNLSWRVDPIEMWDKIGSGLIKNTFESSRNNPQDAGKNTSIWSNNYSKAENEMFRQMLEKKITKYY</sequence>
<gene>
    <name evidence="2" type="ORF">HCJ38_13290</name>
</gene>
<accession>A0A7X0X9B2</accession>
<reference evidence="2 3" key="1">
    <citation type="submission" date="2020-03" db="EMBL/GenBank/DDBJ databases">
        <title>Soil Listeria distribution.</title>
        <authorList>
            <person name="Liao J."/>
            <person name="Wiedmann M."/>
        </authorList>
    </citation>
    <scope>NUCLEOTIDE SEQUENCE [LARGE SCALE GENOMIC DNA]</scope>
    <source>
        <strain evidence="2 3">FSL L7-1554</strain>
    </source>
</reference>
<dbReference type="InterPro" id="IPR018891">
    <property type="entry name" value="AIPR_C"/>
</dbReference>
<comment type="caution">
    <text evidence="2">The sequence shown here is derived from an EMBL/GenBank/DDBJ whole genome shotgun (WGS) entry which is preliminary data.</text>
</comment>
<evidence type="ECO:0000259" key="1">
    <source>
        <dbReference type="Pfam" id="PF10592"/>
    </source>
</evidence>
<dbReference type="Pfam" id="PF10592">
    <property type="entry name" value="AIPR"/>
    <property type="match status" value="1"/>
</dbReference>
<dbReference type="RefSeq" id="WP_185381529.1">
    <property type="nucleotide sequence ID" value="NZ_JAASTW010000020.1"/>
</dbReference>
<evidence type="ECO:0000313" key="2">
    <source>
        <dbReference type="EMBL" id="MBC1489968.1"/>
    </source>
</evidence>
<dbReference type="EMBL" id="JAASTW010000020">
    <property type="protein sequence ID" value="MBC1489968.1"/>
    <property type="molecule type" value="Genomic_DNA"/>
</dbReference>
<feature type="domain" description="Abortive phage infection protein C-terminal" evidence="1">
    <location>
        <begin position="41"/>
        <end position="359"/>
    </location>
</feature>
<dbReference type="Proteomes" id="UP000561617">
    <property type="component" value="Unassembled WGS sequence"/>
</dbReference>
<proteinExistence type="predicted"/>